<accession>A0AAN8Z0T7</accession>
<keyword evidence="2" id="KW-0539">Nucleus</keyword>
<dbReference type="Proteomes" id="UP001370490">
    <property type="component" value="Unassembled WGS sequence"/>
</dbReference>
<dbReference type="GO" id="GO:0005634">
    <property type="term" value="C:nucleus"/>
    <property type="evidence" value="ECO:0007669"/>
    <property type="project" value="UniProtKB-SubCell"/>
</dbReference>
<sequence>VLAMESSDEEGEIVPEWVTNYSFVVRKEEPISFSNLPLQWTKNESKEGYSMQVFLCGTADNGLQKIHKQVIAWKFDLSFMKPEIYALLKSKIWIKLDTPKKSFRSTVRTTLVTIYCLHFLRKNPEVSENALWSHLLKSFSSYEVQPSESDLLHHVPLITEAVKRDKILASTEYLLALLGKEPRTDKEVRKPDVLAFDAVDYDKHTYGDVETDETHEELFDTVCSICDNGGDLLWYALCFPSYINLIFLVYLDRLFLSQLELNL</sequence>
<evidence type="ECO:0000313" key="4">
    <source>
        <dbReference type="EMBL" id="KAK6919260.1"/>
    </source>
</evidence>
<dbReference type="AlphaFoldDB" id="A0AAN8Z0T7"/>
<evidence type="ECO:0000256" key="2">
    <source>
        <dbReference type="ARBA" id="ARBA00023242"/>
    </source>
</evidence>
<protein>
    <recommendedName>
        <fullName evidence="3">RFTS domain-containing protein</fullName>
    </recommendedName>
</protein>
<evidence type="ECO:0000256" key="1">
    <source>
        <dbReference type="ARBA" id="ARBA00004123"/>
    </source>
</evidence>
<feature type="non-terminal residue" evidence="4">
    <location>
        <position position="1"/>
    </location>
</feature>
<name>A0AAN8Z0T7_9MAGN</name>
<reference evidence="4 5" key="1">
    <citation type="submission" date="2023-12" db="EMBL/GenBank/DDBJ databases">
        <title>A high-quality genome assembly for Dillenia turbinata (Dilleniales).</title>
        <authorList>
            <person name="Chanderbali A."/>
        </authorList>
    </citation>
    <scope>NUCLEOTIDE SEQUENCE [LARGE SCALE GENOMIC DNA]</scope>
    <source>
        <strain evidence="4">LSX21</strain>
        <tissue evidence="4">Leaf</tissue>
    </source>
</reference>
<keyword evidence="5" id="KW-1185">Reference proteome</keyword>
<comment type="caution">
    <text evidence="4">The sequence shown here is derived from an EMBL/GenBank/DDBJ whole genome shotgun (WGS) entry which is preliminary data.</text>
</comment>
<dbReference type="InterPro" id="IPR022702">
    <property type="entry name" value="Cytosine_MeTrfase1_RFD"/>
</dbReference>
<dbReference type="PANTHER" id="PTHR46235:SF13">
    <property type="entry name" value="EDM2-LIKE PROTEIN1"/>
    <property type="match status" value="1"/>
</dbReference>
<comment type="subcellular location">
    <subcellularLocation>
        <location evidence="1">Nucleus</location>
    </subcellularLocation>
</comment>
<dbReference type="Pfam" id="PF12047">
    <property type="entry name" value="DNMT1-RFD"/>
    <property type="match status" value="1"/>
</dbReference>
<evidence type="ECO:0000313" key="5">
    <source>
        <dbReference type="Proteomes" id="UP001370490"/>
    </source>
</evidence>
<dbReference type="PANTHER" id="PTHR46235">
    <property type="entry name" value="PHD FINGER-CONTAINING PROTEIN DDB_G0268158"/>
    <property type="match status" value="1"/>
</dbReference>
<feature type="domain" description="RFTS" evidence="3">
    <location>
        <begin position="19"/>
        <end position="135"/>
    </location>
</feature>
<evidence type="ECO:0000259" key="3">
    <source>
        <dbReference type="Pfam" id="PF12047"/>
    </source>
</evidence>
<dbReference type="EMBL" id="JBAMMX010000021">
    <property type="protein sequence ID" value="KAK6919260.1"/>
    <property type="molecule type" value="Genomic_DNA"/>
</dbReference>
<proteinExistence type="predicted"/>
<organism evidence="4 5">
    <name type="scientific">Dillenia turbinata</name>
    <dbReference type="NCBI Taxonomy" id="194707"/>
    <lineage>
        <taxon>Eukaryota</taxon>
        <taxon>Viridiplantae</taxon>
        <taxon>Streptophyta</taxon>
        <taxon>Embryophyta</taxon>
        <taxon>Tracheophyta</taxon>
        <taxon>Spermatophyta</taxon>
        <taxon>Magnoliopsida</taxon>
        <taxon>eudicotyledons</taxon>
        <taxon>Gunneridae</taxon>
        <taxon>Pentapetalae</taxon>
        <taxon>Dilleniales</taxon>
        <taxon>Dilleniaceae</taxon>
        <taxon>Dillenia</taxon>
    </lineage>
</organism>
<gene>
    <name evidence="4" type="ORF">RJ641_015164</name>
</gene>